<sequence>MMMPLMPKSTTAWLVDNTTLTFEQIAEFCGLHILEVQSIADDSTGKVTPFDPIAHSQVTREEIVRCEQDPAARLHITEMAAEQLKQKGAKLVSRTKRQDRPNGILWLIQQHPKISDSIVSKLLHTTKSTVESIRNKSYKNYTALKPQNPVTLGLCEQVDLDDILMSFVNEEVGA</sequence>
<protein>
    <submittedName>
        <fullName evidence="1">DUF1013 domain-containing protein</fullName>
    </submittedName>
</protein>
<dbReference type="EMBL" id="CP054719">
    <property type="protein sequence ID" value="QOL20171.1"/>
    <property type="molecule type" value="Genomic_DNA"/>
</dbReference>
<keyword evidence="2" id="KW-1185">Reference proteome</keyword>
<dbReference type="KEGG" id="pbal:CPBP_00952"/>
<dbReference type="AlphaFoldDB" id="A0A7L9RUF9"/>
<dbReference type="RefSeq" id="WP_350331725.1">
    <property type="nucleotide sequence ID" value="NZ_CP054719.1"/>
</dbReference>
<evidence type="ECO:0000313" key="1">
    <source>
        <dbReference type="EMBL" id="QOL20171.1"/>
    </source>
</evidence>
<accession>A0A7L9RUF9</accession>
<organism evidence="1 2">
    <name type="scientific">Candidatus Bodocaedibacter vickermanii</name>
    <dbReference type="NCBI Taxonomy" id="2741701"/>
    <lineage>
        <taxon>Bacteria</taxon>
        <taxon>Pseudomonadati</taxon>
        <taxon>Pseudomonadota</taxon>
        <taxon>Alphaproteobacteria</taxon>
        <taxon>Holosporales</taxon>
        <taxon>Candidatus Paracaedibacteraceae</taxon>
        <taxon>Candidatus Bodocaedibacter</taxon>
    </lineage>
</organism>
<dbReference type="Pfam" id="PF06242">
    <property type="entry name" value="TrcR"/>
    <property type="match status" value="1"/>
</dbReference>
<dbReference type="InterPro" id="IPR010421">
    <property type="entry name" value="TrcR"/>
</dbReference>
<reference evidence="1 2" key="1">
    <citation type="submission" date="2020-06" db="EMBL/GenBank/DDBJ databases">
        <title>The endosymbiont of the kinetoplastid Bodo saltans is a Paracaedibacter-like alpha-proteobacterium possessing a putative toxin-antitoxin system.</title>
        <authorList>
            <person name="Midha S."/>
            <person name="Rigden D.J."/>
            <person name="Siozios S."/>
            <person name="Hurst G.D.D."/>
            <person name="Jackson A.P."/>
        </authorList>
    </citation>
    <scope>NUCLEOTIDE SEQUENCE [LARGE SCALE GENOMIC DNA]</scope>
    <source>
        <strain evidence="1">Lake Konstanz</strain>
    </source>
</reference>
<evidence type="ECO:0000313" key="2">
    <source>
        <dbReference type="Proteomes" id="UP000594001"/>
    </source>
</evidence>
<dbReference type="Proteomes" id="UP000594001">
    <property type="component" value="Chromosome"/>
</dbReference>
<gene>
    <name evidence="1" type="ORF">CPBP_00952</name>
</gene>
<name>A0A7L9RUF9_9PROT</name>
<proteinExistence type="predicted"/>